<accession>A0A8J3ZJW3</accession>
<dbReference type="Pfam" id="PF01425">
    <property type="entry name" value="Amidase"/>
    <property type="match status" value="1"/>
</dbReference>
<comment type="similarity">
    <text evidence="1">Belongs to the amidase family.</text>
</comment>
<dbReference type="RefSeq" id="WP_203925204.1">
    <property type="nucleotide sequence ID" value="NZ_BOPH01000001.1"/>
</dbReference>
<sequence>MLDRPDAWVGRTAREIARAVRRGDTSATAVVADHLDQIRNYDRIVGAFREVRAAAAVTEAEIVDELPELSNLPLAGVPIAVKENVPVTGLPTWRGSAAVRQPVATADHEVVRRLRGAGAIVVGTSRMPELGIWALTDDTDGVITRNPWRTDRTPGGSSGGSAAAVAAGLVPIAHGNDGFGSVRVPAACCGLVGIKPGSGVVPADVGAGWYGMVENGILATTVGDAAVGFGVIAGRTPAPLEEPGRLRFAVSLRSPAAGVRPDAGARDAVTRSVRELVGLGHNAVRAEVSYPLWLQTRGTATWFAGVYEDATFLGVDVGTLQPRSRRHIAVGEQAVRRGMVRSGDRESWRERVLRWLDENRYDVLVTPALAGPPPVAADWARRSWQANLAACVRFAPYAAPWNLAGLPAVVVPAGVRPDGLPAAVQLVGRPGSELTLLAVAGQLEQAAPWRRHAPGWPRAGAAWTEERRKRSGRSDEGRLRR</sequence>
<reference evidence="4" key="1">
    <citation type="submission" date="2021-01" db="EMBL/GenBank/DDBJ databases">
        <title>Whole genome shotgun sequence of Virgisporangium ochraceum NBRC 16418.</title>
        <authorList>
            <person name="Komaki H."/>
            <person name="Tamura T."/>
        </authorList>
    </citation>
    <scope>NUCLEOTIDE SEQUENCE</scope>
    <source>
        <strain evidence="4">NBRC 16418</strain>
    </source>
</reference>
<evidence type="ECO:0000313" key="4">
    <source>
        <dbReference type="EMBL" id="GIJ65204.1"/>
    </source>
</evidence>
<feature type="compositionally biased region" description="Basic and acidic residues" evidence="2">
    <location>
        <begin position="464"/>
        <end position="481"/>
    </location>
</feature>
<dbReference type="SUPFAM" id="SSF75304">
    <property type="entry name" value="Amidase signature (AS) enzymes"/>
    <property type="match status" value="1"/>
</dbReference>
<dbReference type="EMBL" id="BOPH01000001">
    <property type="protein sequence ID" value="GIJ65204.1"/>
    <property type="molecule type" value="Genomic_DNA"/>
</dbReference>
<dbReference type="AlphaFoldDB" id="A0A8J3ZJW3"/>
<dbReference type="InterPro" id="IPR000120">
    <property type="entry name" value="Amidase"/>
</dbReference>
<organism evidence="4 5">
    <name type="scientific">Virgisporangium ochraceum</name>
    <dbReference type="NCBI Taxonomy" id="65505"/>
    <lineage>
        <taxon>Bacteria</taxon>
        <taxon>Bacillati</taxon>
        <taxon>Actinomycetota</taxon>
        <taxon>Actinomycetes</taxon>
        <taxon>Micromonosporales</taxon>
        <taxon>Micromonosporaceae</taxon>
        <taxon>Virgisporangium</taxon>
    </lineage>
</organism>
<dbReference type="InterPro" id="IPR023631">
    <property type="entry name" value="Amidase_dom"/>
</dbReference>
<comment type="caution">
    <text evidence="4">The sequence shown here is derived from an EMBL/GenBank/DDBJ whole genome shotgun (WGS) entry which is preliminary data.</text>
</comment>
<dbReference type="Proteomes" id="UP000635606">
    <property type="component" value="Unassembled WGS sequence"/>
</dbReference>
<evidence type="ECO:0000313" key="5">
    <source>
        <dbReference type="Proteomes" id="UP000635606"/>
    </source>
</evidence>
<dbReference type="GO" id="GO:0003824">
    <property type="term" value="F:catalytic activity"/>
    <property type="evidence" value="ECO:0007669"/>
    <property type="project" value="InterPro"/>
</dbReference>
<gene>
    <name evidence="4" type="primary">amiB2</name>
    <name evidence="4" type="ORF">Voc01_001210</name>
</gene>
<dbReference type="PANTHER" id="PTHR11895">
    <property type="entry name" value="TRANSAMIDASE"/>
    <property type="match status" value="1"/>
</dbReference>
<feature type="region of interest" description="Disordered" evidence="2">
    <location>
        <begin position="454"/>
        <end position="481"/>
    </location>
</feature>
<dbReference type="Gene3D" id="3.90.1300.10">
    <property type="entry name" value="Amidase signature (AS) domain"/>
    <property type="match status" value="1"/>
</dbReference>
<feature type="domain" description="Amidase" evidence="3">
    <location>
        <begin position="30"/>
        <end position="437"/>
    </location>
</feature>
<protein>
    <submittedName>
        <fullName evidence="4">Putative amidase AmiB2</fullName>
    </submittedName>
</protein>
<proteinExistence type="inferred from homology"/>
<dbReference type="InterPro" id="IPR036928">
    <property type="entry name" value="AS_sf"/>
</dbReference>
<name>A0A8J3ZJW3_9ACTN</name>
<keyword evidence="5" id="KW-1185">Reference proteome</keyword>
<dbReference type="PANTHER" id="PTHR11895:SF7">
    <property type="entry name" value="GLUTAMYL-TRNA(GLN) AMIDOTRANSFERASE SUBUNIT A, MITOCHONDRIAL"/>
    <property type="match status" value="1"/>
</dbReference>
<evidence type="ECO:0000256" key="1">
    <source>
        <dbReference type="ARBA" id="ARBA00009199"/>
    </source>
</evidence>
<evidence type="ECO:0000259" key="3">
    <source>
        <dbReference type="Pfam" id="PF01425"/>
    </source>
</evidence>
<evidence type="ECO:0000256" key="2">
    <source>
        <dbReference type="SAM" id="MobiDB-lite"/>
    </source>
</evidence>